<dbReference type="PANTHER" id="PTHR15440">
    <property type="entry name" value="XRP2 PROTEIN"/>
    <property type="match status" value="1"/>
</dbReference>
<dbReference type="InterPro" id="IPR017901">
    <property type="entry name" value="C-CAP_CF_C-like"/>
</dbReference>
<reference evidence="5 6" key="1">
    <citation type="submission" date="2024-11" db="EMBL/GenBank/DDBJ databases">
        <title>Adaptive evolution of stress response genes in parasites aligns with host niche diversity.</title>
        <authorList>
            <person name="Hahn C."/>
            <person name="Resl P."/>
        </authorList>
    </citation>
    <scope>NUCLEOTIDE SEQUENCE [LARGE SCALE GENOMIC DNA]</scope>
    <source>
        <strain evidence="5">EGGRZ-B1_66</strain>
        <tissue evidence="5">Body</tissue>
    </source>
</reference>
<dbReference type="InterPro" id="IPR039093">
    <property type="entry name" value="XRP2"/>
</dbReference>
<keyword evidence="2 3" id="KW-0547">Nucleotide-binding</keyword>
<name>A0ABD2PZP0_9PLAT</name>
<proteinExistence type="inferred from homology"/>
<feature type="binding site" evidence="3">
    <location>
        <begin position="115"/>
        <end position="118"/>
    </location>
    <ligand>
        <name>GTP</name>
        <dbReference type="ChEBI" id="CHEBI:37565"/>
    </ligand>
</feature>
<dbReference type="Gene3D" id="2.160.20.70">
    <property type="match status" value="1"/>
</dbReference>
<evidence type="ECO:0000259" key="4">
    <source>
        <dbReference type="PROSITE" id="PS51329"/>
    </source>
</evidence>
<dbReference type="PIRSF" id="PIRSF037947">
    <property type="entry name" value="Protein_XRP2"/>
    <property type="match status" value="1"/>
</dbReference>
<dbReference type="PROSITE" id="PS51329">
    <property type="entry name" value="C_CAP_COFACTOR_C"/>
    <property type="match status" value="1"/>
</dbReference>
<feature type="domain" description="C-CAP/cofactor C-like" evidence="4">
    <location>
        <begin position="37"/>
        <end position="179"/>
    </location>
</feature>
<dbReference type="Pfam" id="PF07986">
    <property type="entry name" value="TBCC"/>
    <property type="match status" value="1"/>
</dbReference>
<dbReference type="InterPro" id="IPR016098">
    <property type="entry name" value="CAP/MinC_C"/>
</dbReference>
<dbReference type="AlphaFoldDB" id="A0ABD2PZP0"/>
<dbReference type="GO" id="GO:0000166">
    <property type="term" value="F:nucleotide binding"/>
    <property type="evidence" value="ECO:0007669"/>
    <property type="project" value="UniProtKB-KW"/>
</dbReference>
<evidence type="ECO:0000256" key="3">
    <source>
        <dbReference type="PIRSR" id="PIRSR037947-1"/>
    </source>
</evidence>
<dbReference type="SMART" id="SM00673">
    <property type="entry name" value="CARP"/>
    <property type="match status" value="2"/>
</dbReference>
<comment type="caution">
    <text evidence="5">The sequence shown here is derived from an EMBL/GenBank/DDBJ whole genome shotgun (WGS) entry which is preliminary data.</text>
</comment>
<dbReference type="EMBL" id="JBJKFK010001515">
    <property type="protein sequence ID" value="KAL3312885.1"/>
    <property type="molecule type" value="Genomic_DNA"/>
</dbReference>
<dbReference type="InterPro" id="IPR012945">
    <property type="entry name" value="Tubulin-bd_cofactor_C_dom"/>
</dbReference>
<gene>
    <name evidence="5" type="primary">RP2</name>
    <name evidence="5" type="ORF">Ciccas_008518</name>
</gene>
<evidence type="ECO:0000313" key="5">
    <source>
        <dbReference type="EMBL" id="KAL3312885.1"/>
    </source>
</evidence>
<sequence>MRLKKSPHRAEEQRKGHSYVWGDLLMLYRSENNSLDPADFICDGVKENIVLKRTGQINGQQFIIKNCSSCFFFLLDHFDSLNIDNVSDSAFIVGPVKRSIFLRNCMNCKVLVACQQLRMRDCSLCDVYTACVSVPIIENSSKIRFGPYQLWYTDLLKNFNDAGLSIFNNNWSEIHDFSKSDMYGDSPNYSLLGPQSHPQKIFPTPMECVQMFLKCDALKHLETSLPSVLIDIIKNPVILNYDSINSVVPLCHRTLTETQLSSICLSINSDQKLSKSFLLMWRDKTDSEGRRLWKNCISLVQFCEAFYATQHVLAYTRELEYNSEDLLRIFGKIFSSQPAINTPMVMLEYHSYSNLVGSDLRSALAILELDSQKNFFVSDQLDNTQVQQILDRINSFTDIQMNTG</sequence>
<comment type="similarity">
    <text evidence="1">Belongs to the TBCC family.</text>
</comment>
<protein>
    <submittedName>
        <fullName evidence="5">Protein Xrp2</fullName>
    </submittedName>
</protein>
<keyword evidence="3" id="KW-0342">GTP-binding</keyword>
<accession>A0ABD2PZP0</accession>
<dbReference type="InterPro" id="IPR006599">
    <property type="entry name" value="CARP_motif"/>
</dbReference>
<dbReference type="Proteomes" id="UP001626550">
    <property type="component" value="Unassembled WGS sequence"/>
</dbReference>
<evidence type="ECO:0000256" key="1">
    <source>
        <dbReference type="ARBA" id="ARBA00008848"/>
    </source>
</evidence>
<keyword evidence="6" id="KW-1185">Reference proteome</keyword>
<dbReference type="PANTHER" id="PTHR15440:SF0">
    <property type="entry name" value="PROTEIN XRP2"/>
    <property type="match status" value="1"/>
</dbReference>
<evidence type="ECO:0000256" key="2">
    <source>
        <dbReference type="ARBA" id="ARBA00022741"/>
    </source>
</evidence>
<evidence type="ECO:0000313" key="6">
    <source>
        <dbReference type="Proteomes" id="UP001626550"/>
    </source>
</evidence>
<organism evidence="5 6">
    <name type="scientific">Cichlidogyrus casuarinus</name>
    <dbReference type="NCBI Taxonomy" id="1844966"/>
    <lineage>
        <taxon>Eukaryota</taxon>
        <taxon>Metazoa</taxon>
        <taxon>Spiralia</taxon>
        <taxon>Lophotrochozoa</taxon>
        <taxon>Platyhelminthes</taxon>
        <taxon>Monogenea</taxon>
        <taxon>Monopisthocotylea</taxon>
        <taxon>Dactylogyridea</taxon>
        <taxon>Ancyrocephalidae</taxon>
        <taxon>Cichlidogyrus</taxon>
    </lineage>
</organism>